<protein>
    <submittedName>
        <fullName evidence="1">(salmon louse) hypothetical protein</fullName>
    </submittedName>
</protein>
<name>A0A7R8CY04_LEPSM</name>
<proteinExistence type="predicted"/>
<accession>A0A7R8CY04</accession>
<reference evidence="1" key="1">
    <citation type="submission" date="2021-02" db="EMBL/GenBank/DDBJ databases">
        <authorList>
            <person name="Bekaert M."/>
        </authorList>
    </citation>
    <scope>NUCLEOTIDE SEQUENCE</scope>
    <source>
        <strain evidence="1">IoA-00</strain>
    </source>
</reference>
<dbReference type="AlphaFoldDB" id="A0A7R8CY04"/>
<evidence type="ECO:0000313" key="1">
    <source>
        <dbReference type="EMBL" id="CAF2937573.1"/>
    </source>
</evidence>
<keyword evidence="2" id="KW-1185">Reference proteome</keyword>
<gene>
    <name evidence="1" type="ORF">LSAA_9496</name>
</gene>
<evidence type="ECO:0000313" key="2">
    <source>
        <dbReference type="Proteomes" id="UP000675881"/>
    </source>
</evidence>
<dbReference type="EMBL" id="HG994584">
    <property type="protein sequence ID" value="CAF2937573.1"/>
    <property type="molecule type" value="Genomic_DNA"/>
</dbReference>
<organism evidence="1 2">
    <name type="scientific">Lepeophtheirus salmonis</name>
    <name type="common">Salmon louse</name>
    <name type="synonym">Caligus salmonis</name>
    <dbReference type="NCBI Taxonomy" id="72036"/>
    <lineage>
        <taxon>Eukaryota</taxon>
        <taxon>Metazoa</taxon>
        <taxon>Ecdysozoa</taxon>
        <taxon>Arthropoda</taxon>
        <taxon>Crustacea</taxon>
        <taxon>Multicrustacea</taxon>
        <taxon>Hexanauplia</taxon>
        <taxon>Copepoda</taxon>
        <taxon>Siphonostomatoida</taxon>
        <taxon>Caligidae</taxon>
        <taxon>Lepeophtheirus</taxon>
    </lineage>
</organism>
<sequence>MTARWPLAIFHIIIDVSSYNAFLGKALVAPLIERRKHVPRTEASAQILKAFQSAGLPERPDDQASTFTFKASKRKKCQFCPKEQDNKTIIHVLNAINTYAKVVPYHTVHHVLNR</sequence>
<dbReference type="Proteomes" id="UP000675881">
    <property type="component" value="Chromosome 5"/>
</dbReference>